<evidence type="ECO:0000256" key="4">
    <source>
        <dbReference type="ARBA" id="ARBA00022777"/>
    </source>
</evidence>
<keyword evidence="5" id="KW-0460">Magnesium</keyword>
<keyword evidence="2" id="KW-0808">Transferase</keyword>
<keyword evidence="8" id="KW-1185">Reference proteome</keyword>
<dbReference type="NCBIfam" id="NF010642">
    <property type="entry name" value="PRK14039.1"/>
    <property type="match status" value="1"/>
</dbReference>
<evidence type="ECO:0008006" key="9">
    <source>
        <dbReference type="Google" id="ProtNLM"/>
    </source>
</evidence>
<evidence type="ECO:0000256" key="6">
    <source>
        <dbReference type="ARBA" id="ARBA00023152"/>
    </source>
</evidence>
<dbReference type="PROSITE" id="PS51255">
    <property type="entry name" value="ADPK"/>
    <property type="match status" value="1"/>
</dbReference>
<protein>
    <recommendedName>
        <fullName evidence="9">ADP-dependent glucokinase</fullName>
    </recommendedName>
</protein>
<evidence type="ECO:0000313" key="7">
    <source>
        <dbReference type="EMBL" id="MCQ6962348.1"/>
    </source>
</evidence>
<dbReference type="AlphaFoldDB" id="A0AAE3KYS3"/>
<dbReference type="Pfam" id="PF04587">
    <property type="entry name" value="ADP_PFK_GK"/>
    <property type="match status" value="1"/>
</dbReference>
<dbReference type="GO" id="GO:0046872">
    <property type="term" value="F:metal ion binding"/>
    <property type="evidence" value="ECO:0007669"/>
    <property type="project" value="UniProtKB-KW"/>
</dbReference>
<evidence type="ECO:0000313" key="8">
    <source>
        <dbReference type="Proteomes" id="UP001206983"/>
    </source>
</evidence>
<organism evidence="7 8">
    <name type="scientific">Methanolobus chelungpuianus</name>
    <dbReference type="NCBI Taxonomy" id="502115"/>
    <lineage>
        <taxon>Archaea</taxon>
        <taxon>Methanobacteriati</taxon>
        <taxon>Methanobacteriota</taxon>
        <taxon>Stenosarchaea group</taxon>
        <taxon>Methanomicrobia</taxon>
        <taxon>Methanosarcinales</taxon>
        <taxon>Methanosarcinaceae</taxon>
        <taxon>Methanolobus</taxon>
    </lineage>
</organism>
<accession>A0AAE3KYS3</accession>
<keyword evidence="1" id="KW-0963">Cytoplasm</keyword>
<keyword evidence="4" id="KW-0418">Kinase</keyword>
<dbReference type="PANTHER" id="PTHR21208:SF1">
    <property type="entry name" value="ADP-DEPENDENT GLUCOKINASE"/>
    <property type="match status" value="1"/>
</dbReference>
<evidence type="ECO:0000256" key="2">
    <source>
        <dbReference type="ARBA" id="ARBA00022679"/>
    </source>
</evidence>
<dbReference type="Gene3D" id="3.30.1110.20">
    <property type="match status" value="1"/>
</dbReference>
<reference evidence="7 8" key="1">
    <citation type="journal article" date="2011" name="Appl. Environ. Microbiol.">
        <title>Methanogenic archaea isolated from Taiwan's Chelungpu fault.</title>
        <authorList>
            <person name="Wu S.Y."/>
            <person name="Lai M.C."/>
        </authorList>
    </citation>
    <scope>NUCLEOTIDE SEQUENCE [LARGE SCALE GENOMIC DNA]</scope>
    <source>
        <strain evidence="7 8">St545Mb</strain>
    </source>
</reference>
<evidence type="ECO:0000256" key="3">
    <source>
        <dbReference type="ARBA" id="ARBA00022723"/>
    </source>
</evidence>
<evidence type="ECO:0000256" key="1">
    <source>
        <dbReference type="ARBA" id="ARBA00022490"/>
    </source>
</evidence>
<dbReference type="SUPFAM" id="SSF53613">
    <property type="entry name" value="Ribokinase-like"/>
    <property type="match status" value="1"/>
</dbReference>
<keyword evidence="6" id="KW-0324">Glycolysis</keyword>
<dbReference type="GO" id="GO:0016773">
    <property type="term" value="F:phosphotransferase activity, alcohol group as acceptor"/>
    <property type="evidence" value="ECO:0007669"/>
    <property type="project" value="InterPro"/>
</dbReference>
<keyword evidence="3" id="KW-0479">Metal-binding</keyword>
<proteinExistence type="predicted"/>
<gene>
    <name evidence="7" type="ORF">PV02_02340</name>
</gene>
<dbReference type="InterPro" id="IPR007666">
    <property type="entry name" value="ADP_PFK/GK"/>
</dbReference>
<dbReference type="Proteomes" id="UP001206983">
    <property type="component" value="Unassembled WGS sequence"/>
</dbReference>
<dbReference type="GO" id="GO:0006096">
    <property type="term" value="P:glycolytic process"/>
    <property type="evidence" value="ECO:0007669"/>
    <property type="project" value="UniProtKB-KW"/>
</dbReference>
<name>A0AAE3KYS3_9EURY</name>
<evidence type="ECO:0000256" key="5">
    <source>
        <dbReference type="ARBA" id="ARBA00022842"/>
    </source>
</evidence>
<dbReference type="InterPro" id="IPR029056">
    <property type="entry name" value="Ribokinase-like"/>
</dbReference>
<dbReference type="EMBL" id="JTEO01000002">
    <property type="protein sequence ID" value="MCQ6962348.1"/>
    <property type="molecule type" value="Genomic_DNA"/>
</dbReference>
<dbReference type="Gene3D" id="3.40.1190.20">
    <property type="match status" value="1"/>
</dbReference>
<dbReference type="GO" id="GO:0016301">
    <property type="term" value="F:kinase activity"/>
    <property type="evidence" value="ECO:0007669"/>
    <property type="project" value="UniProtKB-KW"/>
</dbReference>
<dbReference type="PANTHER" id="PTHR21208">
    <property type="entry name" value="ADP-DEPENDENT GLUCOKINASE"/>
    <property type="match status" value="1"/>
</dbReference>
<sequence length="450" mass="49344">MNILCAYNANIDAIYKVEGPQISLVASDYEEEIAAGLKCLPGSISSIPDFFAGLFSCMQHGTGAEWMILDKGVYQWLRSNFLDGSFLRMGGNMGIMANVLSELGASRVIPNVPNPSPLQMSFFSDRAIFIPYEGNMKKSSHLSEGDSSVSAPELIHFVFDFRKGDTFILGGKEIRVPRENRFIATYDLLNFELYADEHFSRYARDNIRDMEGALIAGYHLLREVYPDGSGYADKLRRSLDQLSSWKADNSKLQIHAELGHFASVNIASDVFSGLAPIADSIGLNEDELTTLADIYKVSSSGILDMDAMSVIRTAASLCDLFNIGRILVHTREFVISVSRTPVPSSLKTFEALQFGIRCAAAFACTGKLADRNTLVAVSSEIEESGHGRMQIAGLEKEIPLVYRENGVIAEYRNYSVCAVPTRLCSQPVSTVGLGDTVSSAIFLRELELGS</sequence>
<comment type="caution">
    <text evidence="7">The sequence shown here is derived from an EMBL/GenBank/DDBJ whole genome shotgun (WGS) entry which is preliminary data.</text>
</comment>
<dbReference type="RefSeq" id="WP_256621774.1">
    <property type="nucleotide sequence ID" value="NZ_JTEO01000002.1"/>
</dbReference>